<evidence type="ECO:0000313" key="3">
    <source>
        <dbReference type="EMBL" id="OGD03906.1"/>
    </source>
</evidence>
<keyword evidence="1" id="KW-1133">Transmembrane helix</keyword>
<dbReference type="STRING" id="1797259.A2989_04365"/>
<evidence type="ECO:0000256" key="1">
    <source>
        <dbReference type="SAM" id="Phobius"/>
    </source>
</evidence>
<organism evidence="3 4">
    <name type="scientific">Candidatus Amesbacteria bacterium RIFCSPLOWO2_01_FULL_48_25</name>
    <dbReference type="NCBI Taxonomy" id="1797259"/>
    <lineage>
        <taxon>Bacteria</taxon>
        <taxon>Candidatus Amesiibacteriota</taxon>
    </lineage>
</organism>
<proteinExistence type="predicted"/>
<evidence type="ECO:0000259" key="2">
    <source>
        <dbReference type="Pfam" id="PF09992"/>
    </source>
</evidence>
<evidence type="ECO:0000313" key="4">
    <source>
        <dbReference type="Proteomes" id="UP000177080"/>
    </source>
</evidence>
<reference evidence="3 4" key="1">
    <citation type="journal article" date="2016" name="Nat. Commun.">
        <title>Thousands of microbial genomes shed light on interconnected biogeochemical processes in an aquifer system.</title>
        <authorList>
            <person name="Anantharaman K."/>
            <person name="Brown C.T."/>
            <person name="Hug L.A."/>
            <person name="Sharon I."/>
            <person name="Castelle C.J."/>
            <person name="Probst A.J."/>
            <person name="Thomas B.C."/>
            <person name="Singh A."/>
            <person name="Wilkins M.J."/>
            <person name="Karaoz U."/>
            <person name="Brodie E.L."/>
            <person name="Williams K.H."/>
            <person name="Hubbard S.S."/>
            <person name="Banfield J.F."/>
        </authorList>
    </citation>
    <scope>NUCLEOTIDE SEQUENCE [LARGE SCALE GENOMIC DNA]</scope>
</reference>
<protein>
    <recommendedName>
        <fullName evidence="2">Phosphodiester glycosidase domain-containing protein</fullName>
    </recommendedName>
</protein>
<feature type="transmembrane region" description="Helical" evidence="1">
    <location>
        <begin position="7"/>
        <end position="26"/>
    </location>
</feature>
<accession>A0A1F4ZD74</accession>
<feature type="domain" description="Phosphodiester glycosidase" evidence="2">
    <location>
        <begin position="80"/>
        <end position="229"/>
    </location>
</feature>
<dbReference type="EMBL" id="MEXN01000004">
    <property type="protein sequence ID" value="OGD03906.1"/>
    <property type="molecule type" value="Genomic_DNA"/>
</dbReference>
<keyword evidence="1" id="KW-0472">Membrane</keyword>
<dbReference type="Pfam" id="PF09992">
    <property type="entry name" value="NAGPA"/>
    <property type="match status" value="1"/>
</dbReference>
<comment type="caution">
    <text evidence="3">The sequence shown here is derived from an EMBL/GenBank/DDBJ whole genome shotgun (WGS) entry which is preliminary data.</text>
</comment>
<dbReference type="Proteomes" id="UP000177080">
    <property type="component" value="Unassembled WGS sequence"/>
</dbReference>
<name>A0A1F4ZD74_9BACT</name>
<keyword evidence="1" id="KW-0812">Transmembrane</keyword>
<sequence>MLSVGKWLFMSAVVVFFAAVAGWWLGGQQKSVQNQTSGWVKSAKSESVYVYFVVEDQSRLKLIPNYESKLPSLKLVSENECLFGINGGFYATNGKPIGLVVIDGSVINPVKTSQLFNGFVWVRGGGSFGVGRNLPVKINYGVQTGPMLVESGRALNLEIKNDSSARRSVVIEVTNGRMVFVMIYDEKSRLDGPTLAELPGEVMRIAGLEGWKVVSAINLDGGAASAFYSSEVTVSEWLPVGSWWCVVSLES</sequence>
<gene>
    <name evidence="3" type="ORF">A2989_04365</name>
</gene>
<dbReference type="InterPro" id="IPR018711">
    <property type="entry name" value="NAGPA"/>
</dbReference>
<dbReference type="AlphaFoldDB" id="A0A1F4ZD74"/>